<evidence type="ECO:0000313" key="2">
    <source>
        <dbReference type="Proteomes" id="UP001230649"/>
    </source>
</evidence>
<evidence type="ECO:0000313" key="1">
    <source>
        <dbReference type="EMBL" id="KAJ9115601.1"/>
    </source>
</evidence>
<reference evidence="1" key="1">
    <citation type="submission" date="2023-04" db="EMBL/GenBank/DDBJ databases">
        <title>Draft Genome sequencing of Naganishia species isolated from polar environments using Oxford Nanopore Technology.</title>
        <authorList>
            <person name="Leo P."/>
            <person name="Venkateswaran K."/>
        </authorList>
    </citation>
    <scope>NUCLEOTIDE SEQUENCE</scope>
    <source>
        <strain evidence="1">MNA-CCFEE 5262</strain>
    </source>
</reference>
<gene>
    <name evidence="1" type="ORF">QFC20_000926</name>
</gene>
<dbReference type="EMBL" id="JASBWS010000005">
    <property type="protein sequence ID" value="KAJ9115601.1"/>
    <property type="molecule type" value="Genomic_DNA"/>
</dbReference>
<sequence length="1293" mass="142188">MSITIRANQMATCHPQRTPRQFGTLHRSASTRIYERDGKGGVESNGSARPLPRRKSNFQPKRSMTLPDDLEYPDDGNFASGVGLGIGATSTLARIPRGSPRISEYSSASDNDSFVPKSHPGLGTSSSFRQKRLQSSAMPGPSRYPGMLQIPDSSISPRTASKRRVASMGSSPDPTPRNGSPLVQRSNSPIRGTIPSPSHTPPIAATTRLQAIVDDSIGANRDRRRSRSAHDVSPADNRSSQKRRGSPINTLPDGDGEARRFPESPGSYAMGAEGTGTTTPLSTRPPSRSRSRSRRNSTASARVPLPTLKPRQGPNDSESSTQRAGAEDTINQERVDVAKTLSRKRKQSEDHAFGLHRRSTSIEPIDRSPETTSFKNGKPGHIQEGKTRHRAPLDDMGFEGTLGTPRLEPSHSSETSATLDNLLSSIDIANAMRLIQKQIVLPAGVTDQDTLEPNRSTIRVSPDKKRRDKKLSEIFVPRAPPPIIFKPVSPDRDVEKVEHGSPGHVGFTRRLTRMSSSEDTHSVRSHPIVPPGNRTSRISFSSSSPSGFLGSKRHASSSNLNPNKTAFENGGSKSPSNAKTGDHKRSISERFSLSHHLMPHGKKAKPKEVAAQPEVDDEAVTEAKDLANLQERIQSALLELSHHPRAEKLAYQARSYLQAYYSNVYASLRSQEYDPDSVPPHNPLAVIRWRKDVRAEDAKRRAYDAAARPATRALSQGSATGSPDTRKDTSLLSLNSPEVPPAYSRPSSKPLHSAELLNRVEQNDAGKQLKRSPALREWVVTPSETAAYINCAGTVDRFDPPTQNGGHLWGDMPQIDRSPSTMTASSKGSRSMASPSSRAWPTRSPPIGHSTHTPSSNGTEGTFDPSRNGERRRGSIDTGERIASAIKSPLRSIRRQFHSHHDRDLDGQAIMTSDTENEAGRRIRRYALVNTANRFRMKVHGSKEEIHQVENVADASHESPLSSAGQGFDQQEAKGNPQTNTLDDVQEVSLQRSSQDTSARTSARSDVFDIMPTEEEDEAYRQKLRTLHSVGIALNRTPEVERETESVVEDFISMVNLFNVQRRCSMVQDDLDRARTLRSAYVTRKLSPDDNMGFAAKKMSKPVVPKEVESKKSQRQNASNAQVYSLDPLNAVKDIISDLHDRYDVAVREALVVCRKQDDVQRKASELLPDAEHLLSQIGDRVRKLRGIRESFYTLDAIQSSHNPAYYRVVNAGIRIVGWSLQMGLLVFRYGLKAIGIFGWIGSCIWAFLQPGVVNFGSTMMTSAFWFALFAGIGIGAIIFNQGAQISGISRIF</sequence>
<dbReference type="Proteomes" id="UP001230649">
    <property type="component" value="Unassembled WGS sequence"/>
</dbReference>
<organism evidence="1 2">
    <name type="scientific">Naganishia adeliensis</name>
    <dbReference type="NCBI Taxonomy" id="92952"/>
    <lineage>
        <taxon>Eukaryota</taxon>
        <taxon>Fungi</taxon>
        <taxon>Dikarya</taxon>
        <taxon>Basidiomycota</taxon>
        <taxon>Agaricomycotina</taxon>
        <taxon>Tremellomycetes</taxon>
        <taxon>Filobasidiales</taxon>
        <taxon>Filobasidiaceae</taxon>
        <taxon>Naganishia</taxon>
    </lineage>
</organism>
<accession>A0ACC2WXR9</accession>
<keyword evidence="2" id="KW-1185">Reference proteome</keyword>
<name>A0ACC2WXR9_9TREE</name>
<comment type="caution">
    <text evidence="1">The sequence shown here is derived from an EMBL/GenBank/DDBJ whole genome shotgun (WGS) entry which is preliminary data.</text>
</comment>
<protein>
    <submittedName>
        <fullName evidence="1">Uncharacterized protein</fullName>
    </submittedName>
</protein>
<proteinExistence type="predicted"/>